<dbReference type="PaxDb" id="39947-B7EZJ6"/>
<dbReference type="OMA" id="TERWAPA"/>
<evidence type="ECO:0000256" key="1">
    <source>
        <dbReference type="SAM" id="MobiDB-lite"/>
    </source>
</evidence>
<dbReference type="EMBL" id="AK106681">
    <property type="protein sequence ID" value="BAG97793.1"/>
    <property type="molecule type" value="mRNA"/>
</dbReference>
<dbReference type="InParanoid" id="B7EZJ6"/>
<reference evidence="2" key="1">
    <citation type="journal article" date="2003" name="Science">
        <title>Collection, Mapping, and Annotation of Over 28,000 cDNA Clones from japonica Rice.</title>
        <authorList>
            <person name="Kikuchi S."/>
            <person name="Satoh K."/>
            <person name="Nagata T."/>
            <person name="Kawagashira N."/>
            <person name="Doi K."/>
            <person name="Kishimoto N."/>
            <person name="Yazaki J."/>
            <person name="Ishikawa M."/>
            <person name="Yamada H."/>
            <person name="Ooka H."/>
            <person name="Hotta I."/>
            <person name="Kojima K."/>
            <person name="Namiki T."/>
            <person name="Ohneda E."/>
            <person name="Yahagi W."/>
            <person name="Suzuki K."/>
            <person name="Li C."/>
            <person name="Ohtsuki K."/>
            <person name="Shishiki T."/>
            <person name="Otomo Y."/>
            <person name="Murakami K."/>
            <person name="Iida Y."/>
            <person name="Sugano S."/>
            <person name="Fujimura T."/>
            <person name="Suzuki Y."/>
            <person name="Tsunoda Y."/>
            <person name="Kurosaki T."/>
            <person name="Kodama T."/>
            <person name="Masuda H."/>
            <person name="Kobayashi M."/>
            <person name="Xie Q."/>
            <person name="Lu M."/>
            <person name="Narikawa R."/>
            <person name="Sugiyama A."/>
            <person name="Mizuno K."/>
            <person name="Yokomizo S."/>
            <person name="Niikura J."/>
            <person name="Ikeda R."/>
            <person name="Ishibiki J."/>
            <person name="Kawamata M."/>
            <person name="Yoshimura A."/>
            <person name="Miura J."/>
            <person name="Kusumegi T."/>
            <person name="Oka M."/>
            <person name="Ryu R."/>
            <person name="Ueda M."/>
            <person name="Matsubara K."/>
            <person name="Kawai J."/>
            <person name="Carninci P."/>
            <person name="Adachi J."/>
            <person name="Aizawa K."/>
            <person name="Arakawa T."/>
            <person name="Fukuda S."/>
            <person name="Hara A."/>
            <person name="Hashidume W."/>
            <person name="Hayatsu N."/>
            <person name="Imotani K."/>
            <person name="Ishii Y."/>
            <person name="Itoh M."/>
            <person name="Kagawa I."/>
            <person name="Kondo S."/>
            <person name="Konno H."/>
            <person name="Miyazaki A."/>
            <person name="Osato N."/>
            <person name="Ota Y."/>
            <person name="Saito R."/>
            <person name="Sasaki D."/>
            <person name="Sato K."/>
            <person name="Shibata K."/>
            <person name="Shinagawa A."/>
            <person name="Shiraki T."/>
            <person name="Yoshino M."/>
            <person name="Hayashizaki Y."/>
        </authorList>
    </citation>
    <scope>NUCLEOTIDE SEQUENCE</scope>
</reference>
<dbReference type="ExpressionAtlas" id="B7EZJ6">
    <property type="expression patterns" value="baseline and differential"/>
</dbReference>
<dbReference type="HOGENOM" id="CLU_143249_0_0_1"/>
<protein>
    <submittedName>
        <fullName evidence="3">Os02g0616600 protein</fullName>
    </submittedName>
    <submittedName>
        <fullName evidence="2">cDNA clone:002-114-B06, full insert sequence</fullName>
    </submittedName>
</protein>
<reference evidence="3" key="5">
    <citation type="submission" date="2015-10" db="EMBL/GenBank/DDBJ databases">
        <authorList>
            <person name="Sakai H."/>
            <person name="Kawahara Y."/>
            <person name="Matsumoto T."/>
            <person name="Buell C.R."/>
            <person name="Itoh T."/>
        </authorList>
    </citation>
    <scope>NUCLEOTIDE SEQUENCE</scope>
</reference>
<reference evidence="3" key="3">
    <citation type="journal article" date="2013" name="Plant Cell Physiol.">
        <title>Rice Annotation Project Database (RAP-DB): an integrative and interactive database for rice genomics.</title>
        <authorList>
            <person name="Sakai H."/>
            <person name="Lee S.S."/>
            <person name="Tanaka T."/>
            <person name="Numa H."/>
            <person name="Kim J."/>
            <person name="Kawahara Y."/>
            <person name="Wakimoto H."/>
            <person name="Yang C.C."/>
            <person name="Iwamoto M."/>
            <person name="Abe T."/>
            <person name="Yamada Y."/>
            <person name="Muto A."/>
            <person name="Inokuchi H."/>
            <person name="Ikemura T."/>
            <person name="Matsumoto T."/>
            <person name="Sasaki T."/>
            <person name="Itoh T."/>
        </authorList>
    </citation>
    <scope>NUCLEOTIDE SEQUENCE</scope>
</reference>
<gene>
    <name evidence="3" type="ordered locus">Os02g0616600</name>
    <name evidence="3" type="ORF">OSNPB_020616600</name>
</gene>
<reference evidence="3 4" key="4">
    <citation type="journal article" date="2013" name="Rice">
        <title>Improvement of the Oryza sativa Nipponbare reference genome using next generation sequence and optical map data.</title>
        <authorList>
            <person name="Kawahara Y."/>
            <person name="de la Bastide M."/>
            <person name="Hamilton J.P."/>
            <person name="Kanamori H."/>
            <person name="McCombie W.R."/>
            <person name="Ouyang S."/>
            <person name="Schwartz D.C."/>
            <person name="Tanaka T."/>
            <person name="Wu J."/>
            <person name="Zhou S."/>
            <person name="Childs K.L."/>
            <person name="Davidson R.M."/>
            <person name="Lin H."/>
            <person name="Quesada-Ocampo L."/>
            <person name="Vaillancourt B."/>
            <person name="Sakai H."/>
            <person name="Lee S.S."/>
            <person name="Kim J."/>
            <person name="Numa H."/>
            <person name="Itoh T."/>
            <person name="Buell C.R."/>
            <person name="Matsumoto T."/>
        </authorList>
    </citation>
    <scope>NUCLEOTIDE SEQUENCE [LARGE SCALE GENOMIC DNA]</scope>
    <source>
        <strain evidence="4">cv. Nipponbare</strain>
    </source>
</reference>
<keyword evidence="4" id="KW-1185">Reference proteome</keyword>
<evidence type="ECO:0000313" key="2">
    <source>
        <dbReference type="EMBL" id="BAG97793.1"/>
    </source>
</evidence>
<sequence>MSGHGRHHPISLTGASQAKPSRHRVRLDEVIPFFLFPPSPPPHSNHHRHLSLPPKISSSTRRSGHLPHSLRQPPPSPGASCSGTCVAADVAAFRPPESRRPLSPSPL</sequence>
<dbReference type="AlphaFoldDB" id="B7EZJ6"/>
<evidence type="ECO:0000313" key="4">
    <source>
        <dbReference type="Proteomes" id="UP000059680"/>
    </source>
</evidence>
<accession>B7EZJ6</accession>
<reference evidence="4" key="2">
    <citation type="journal article" date="2005" name="Nature">
        <title>The map-based sequence of the rice genome.</title>
        <authorList>
            <consortium name="International rice genome sequencing project (IRGSP)"/>
            <person name="Matsumoto T."/>
            <person name="Wu J."/>
            <person name="Kanamori H."/>
            <person name="Katayose Y."/>
            <person name="Fujisawa M."/>
            <person name="Namiki N."/>
            <person name="Mizuno H."/>
            <person name="Yamamoto K."/>
            <person name="Antonio B.A."/>
            <person name="Baba T."/>
            <person name="Sakata K."/>
            <person name="Nagamura Y."/>
            <person name="Aoki H."/>
            <person name="Arikawa K."/>
            <person name="Arita K."/>
            <person name="Bito T."/>
            <person name="Chiden Y."/>
            <person name="Fujitsuka N."/>
            <person name="Fukunaka R."/>
            <person name="Hamada M."/>
            <person name="Harada C."/>
            <person name="Hayashi A."/>
            <person name="Hijishita S."/>
            <person name="Honda M."/>
            <person name="Hosokawa S."/>
            <person name="Ichikawa Y."/>
            <person name="Idonuma A."/>
            <person name="Iijima M."/>
            <person name="Ikeda M."/>
            <person name="Ikeno M."/>
            <person name="Ito K."/>
            <person name="Ito S."/>
            <person name="Ito T."/>
            <person name="Ito Y."/>
            <person name="Ito Y."/>
            <person name="Iwabuchi A."/>
            <person name="Kamiya K."/>
            <person name="Karasawa W."/>
            <person name="Kurita K."/>
            <person name="Katagiri S."/>
            <person name="Kikuta A."/>
            <person name="Kobayashi H."/>
            <person name="Kobayashi N."/>
            <person name="Machita K."/>
            <person name="Maehara T."/>
            <person name="Masukawa M."/>
            <person name="Mizubayashi T."/>
            <person name="Mukai Y."/>
            <person name="Nagasaki H."/>
            <person name="Nagata Y."/>
            <person name="Naito S."/>
            <person name="Nakashima M."/>
            <person name="Nakama Y."/>
            <person name="Nakamichi Y."/>
            <person name="Nakamura M."/>
            <person name="Meguro A."/>
            <person name="Negishi M."/>
            <person name="Ohta I."/>
            <person name="Ohta T."/>
            <person name="Okamoto M."/>
            <person name="Ono N."/>
            <person name="Saji S."/>
            <person name="Sakaguchi M."/>
            <person name="Sakai K."/>
            <person name="Shibata M."/>
            <person name="Shimokawa T."/>
            <person name="Song J."/>
            <person name="Takazaki Y."/>
            <person name="Terasawa K."/>
            <person name="Tsugane M."/>
            <person name="Tsuji K."/>
            <person name="Ueda S."/>
            <person name="Waki K."/>
            <person name="Yamagata H."/>
            <person name="Yamamoto M."/>
            <person name="Yamamoto S."/>
            <person name="Yamane H."/>
            <person name="Yoshiki S."/>
            <person name="Yoshihara R."/>
            <person name="Yukawa K."/>
            <person name="Zhong H."/>
            <person name="Yano M."/>
            <person name="Yuan Q."/>
            <person name="Ouyang S."/>
            <person name="Liu J."/>
            <person name="Jones K.M."/>
            <person name="Gansberger K."/>
            <person name="Moffat K."/>
            <person name="Hill J."/>
            <person name="Bera J."/>
            <person name="Fadrosh D."/>
            <person name="Jin S."/>
            <person name="Johri S."/>
            <person name="Kim M."/>
            <person name="Overton L."/>
            <person name="Reardon M."/>
            <person name="Tsitrin T."/>
            <person name="Vuong H."/>
            <person name="Weaver B."/>
            <person name="Ciecko A."/>
            <person name="Tallon L."/>
            <person name="Jackson J."/>
            <person name="Pai G."/>
            <person name="Aken S.V."/>
            <person name="Utterback T."/>
            <person name="Reidmuller S."/>
            <person name="Feldblyum T."/>
            <person name="Hsiao J."/>
            <person name="Zismann V."/>
            <person name="Iobst S."/>
            <person name="de Vazeille A.R."/>
            <person name="Buell C.R."/>
            <person name="Ying K."/>
            <person name="Li Y."/>
            <person name="Lu T."/>
            <person name="Huang Y."/>
            <person name="Zhao Q."/>
            <person name="Feng Q."/>
            <person name="Zhang L."/>
            <person name="Zhu J."/>
            <person name="Weng Q."/>
            <person name="Mu J."/>
            <person name="Lu Y."/>
            <person name="Fan D."/>
            <person name="Liu Y."/>
            <person name="Guan J."/>
            <person name="Zhang Y."/>
            <person name="Yu S."/>
            <person name="Liu X."/>
            <person name="Zhang Y."/>
            <person name="Hong G."/>
            <person name="Han B."/>
            <person name="Choisne N."/>
            <person name="Demange N."/>
            <person name="Orjeda G."/>
            <person name="Samain S."/>
            <person name="Cattolico L."/>
            <person name="Pelletier E."/>
            <person name="Couloux A."/>
            <person name="Segurens B."/>
            <person name="Wincker P."/>
            <person name="D'Hont A."/>
            <person name="Scarpelli C."/>
            <person name="Weissenbach J."/>
            <person name="Salanoubat M."/>
            <person name="Quetier F."/>
            <person name="Yu Y."/>
            <person name="Kim H.R."/>
            <person name="Rambo T."/>
            <person name="Currie J."/>
            <person name="Collura K."/>
            <person name="Luo M."/>
            <person name="Yang T."/>
            <person name="Ammiraju J.S.S."/>
            <person name="Engler F."/>
            <person name="Soderlund C."/>
            <person name="Wing R.A."/>
            <person name="Palmer L.E."/>
            <person name="de la Bastide M."/>
            <person name="Spiegel L."/>
            <person name="Nascimento L."/>
            <person name="Zutavern T."/>
            <person name="O'Shaughnessy A."/>
            <person name="Dike S."/>
            <person name="Dedhia N."/>
            <person name="Preston R."/>
            <person name="Balija V."/>
            <person name="McCombie W.R."/>
            <person name="Chow T."/>
            <person name="Chen H."/>
            <person name="Chung M."/>
            <person name="Chen C."/>
            <person name="Shaw J."/>
            <person name="Wu H."/>
            <person name="Hsiao K."/>
            <person name="Chao Y."/>
            <person name="Chu M."/>
            <person name="Cheng C."/>
            <person name="Hour A."/>
            <person name="Lee P."/>
            <person name="Lin S."/>
            <person name="Lin Y."/>
            <person name="Liou J."/>
            <person name="Liu S."/>
            <person name="Hsing Y."/>
            <person name="Raghuvanshi S."/>
            <person name="Mohanty A."/>
            <person name="Bharti A.K."/>
            <person name="Gaur A."/>
            <person name="Gupta V."/>
            <person name="Kumar D."/>
            <person name="Ravi V."/>
            <person name="Vij S."/>
            <person name="Kapur A."/>
            <person name="Khurana P."/>
            <person name="Khurana P."/>
            <person name="Khurana J.P."/>
            <person name="Tyagi A.K."/>
            <person name="Gaikwad K."/>
            <person name="Singh A."/>
            <person name="Dalal V."/>
            <person name="Srivastava S."/>
            <person name="Dixit A."/>
            <person name="Pal A.K."/>
            <person name="Ghazi I.A."/>
            <person name="Yadav M."/>
            <person name="Pandit A."/>
            <person name="Bhargava A."/>
            <person name="Sureshbabu K."/>
            <person name="Batra K."/>
            <person name="Sharma T.R."/>
            <person name="Mohapatra T."/>
            <person name="Singh N.K."/>
            <person name="Messing J."/>
            <person name="Nelson A.B."/>
            <person name="Fuks G."/>
            <person name="Kavchok S."/>
            <person name="Keizer G."/>
            <person name="Linton E."/>
            <person name="Llaca V."/>
            <person name="Song R."/>
            <person name="Tanyolac B."/>
            <person name="Young S."/>
            <person name="Ho-Il K."/>
            <person name="Hahn J.H."/>
            <person name="Sangsakoo G."/>
            <person name="Vanavichit A."/>
            <person name="de Mattos Luiz.A.T."/>
            <person name="Zimmer P.D."/>
            <person name="Malone G."/>
            <person name="Dellagostin O."/>
            <person name="de Oliveira A.C."/>
            <person name="Bevan M."/>
            <person name="Bancroft I."/>
            <person name="Minx P."/>
            <person name="Cordum H."/>
            <person name="Wilson R."/>
            <person name="Cheng Z."/>
            <person name="Jin W."/>
            <person name="Jiang J."/>
            <person name="Leong S.A."/>
            <person name="Iwama H."/>
            <person name="Gojobori T."/>
            <person name="Itoh T."/>
            <person name="Niimura Y."/>
            <person name="Fujii Y."/>
            <person name="Habara T."/>
            <person name="Sakai H."/>
            <person name="Sato Y."/>
            <person name="Wilson G."/>
            <person name="Kumar K."/>
            <person name="McCouch S."/>
            <person name="Juretic N."/>
            <person name="Hoen D."/>
            <person name="Wright S."/>
            <person name="Bruskiewich R."/>
            <person name="Bureau T."/>
            <person name="Miyao A."/>
            <person name="Hirochika H."/>
            <person name="Nishikawa T."/>
            <person name="Kadowaki K."/>
            <person name="Sugiura M."/>
            <person name="Burr B."/>
            <person name="Sasaki T."/>
        </authorList>
    </citation>
    <scope>NUCLEOTIDE SEQUENCE [LARGE SCALE GENOMIC DNA]</scope>
    <source>
        <strain evidence="4">cv. Nipponbare</strain>
    </source>
</reference>
<evidence type="ECO:0000313" key="3">
    <source>
        <dbReference type="EMBL" id="BAS79780.1"/>
    </source>
</evidence>
<dbReference type="EMBL" id="AP014958">
    <property type="protein sequence ID" value="BAS79780.1"/>
    <property type="molecule type" value="Genomic_DNA"/>
</dbReference>
<name>B7EZJ6_ORYSJ</name>
<feature type="region of interest" description="Disordered" evidence="1">
    <location>
        <begin position="1"/>
        <end position="83"/>
    </location>
</feature>
<dbReference type="Proteomes" id="UP000059680">
    <property type="component" value="Chromosome 2"/>
</dbReference>
<proteinExistence type="evidence at transcript level"/>
<organism evidence="2">
    <name type="scientific">Oryza sativa subsp. japonica</name>
    <name type="common">Rice</name>
    <dbReference type="NCBI Taxonomy" id="39947"/>
    <lineage>
        <taxon>Eukaryota</taxon>
        <taxon>Viridiplantae</taxon>
        <taxon>Streptophyta</taxon>
        <taxon>Embryophyta</taxon>
        <taxon>Tracheophyta</taxon>
        <taxon>Spermatophyta</taxon>
        <taxon>Magnoliopsida</taxon>
        <taxon>Liliopsida</taxon>
        <taxon>Poales</taxon>
        <taxon>Poaceae</taxon>
        <taxon>BOP clade</taxon>
        <taxon>Oryzoideae</taxon>
        <taxon>Oryzeae</taxon>
        <taxon>Oryzinae</taxon>
        <taxon>Oryza</taxon>
        <taxon>Oryza sativa</taxon>
    </lineage>
</organism>
<dbReference type="Gramene" id="Os02t0616600-01">
    <property type="protein sequence ID" value="Os02t0616600-01"/>
    <property type="gene ID" value="Os02g0616600"/>
</dbReference>